<dbReference type="EMBL" id="JBBAXC010000012">
    <property type="protein sequence ID" value="MEI5908352.1"/>
    <property type="molecule type" value="Genomic_DNA"/>
</dbReference>
<organism evidence="1 2">
    <name type="scientific">Bacillus spongiae</name>
    <dbReference type="NCBI Taxonomy" id="2683610"/>
    <lineage>
        <taxon>Bacteria</taxon>
        <taxon>Bacillati</taxon>
        <taxon>Bacillota</taxon>
        <taxon>Bacilli</taxon>
        <taxon>Bacillales</taxon>
        <taxon>Bacillaceae</taxon>
        <taxon>Bacillus</taxon>
    </lineage>
</organism>
<gene>
    <name evidence="1" type="ORF">WAK64_14950</name>
</gene>
<accession>A0ABU8HGQ8</accession>
<dbReference type="RefSeq" id="WP_336587796.1">
    <property type="nucleotide sequence ID" value="NZ_JBBAXC010000012.1"/>
</dbReference>
<protein>
    <submittedName>
        <fullName evidence="1">Uncharacterized protein</fullName>
    </submittedName>
</protein>
<evidence type="ECO:0000313" key="1">
    <source>
        <dbReference type="EMBL" id="MEI5908352.1"/>
    </source>
</evidence>
<dbReference type="Proteomes" id="UP001312865">
    <property type="component" value="Unassembled WGS sequence"/>
</dbReference>
<sequence length="351" mass="40785">MVNSTDSTSVINTNATSSAFGWDFQSNAAILLALKNIKNLDSLKVEGNIDDIELYLKDNKRIFAQAKSQEDPTPSTNTLTKLRDALKTLINAINQSDYEKIIYISNIMNPLKNNDLNYYWGQYFTIYSYTELNDQARTIIDHYIKSVVENYQLNISNLDYNKLEISVFPFFGQDDETRYRIIFEAVKKFLVTAKISAPDGVAQDVMNYWQSIFFQNAATRHVELKKEELVWPIVVLDSSNSYYNDFFDDYDLGEIDEINRKYSTFIDKKTEQFEFVTKVINDFNDFRNANRKLKGKQAFEEFVELKWKFYDSIIINELVEPEIKEGVAKLVIIKILKNRFTINSVKEAAGL</sequence>
<name>A0ABU8HGQ8_9BACI</name>
<comment type="caution">
    <text evidence="1">The sequence shown here is derived from an EMBL/GenBank/DDBJ whole genome shotgun (WGS) entry which is preliminary data.</text>
</comment>
<proteinExistence type="predicted"/>
<evidence type="ECO:0000313" key="2">
    <source>
        <dbReference type="Proteomes" id="UP001312865"/>
    </source>
</evidence>
<reference evidence="1 2" key="1">
    <citation type="journal article" date="2018" name="J. Microbiol.">
        <title>Bacillus spongiae sp. nov., isolated from sponge of Jeju Island.</title>
        <authorList>
            <person name="Lee G.E."/>
            <person name="Im W.T."/>
            <person name="Park J.S."/>
        </authorList>
    </citation>
    <scope>NUCLEOTIDE SEQUENCE [LARGE SCALE GENOMIC DNA]</scope>
    <source>
        <strain evidence="1 2">135PIL107-10</strain>
    </source>
</reference>
<keyword evidence="2" id="KW-1185">Reference proteome</keyword>